<dbReference type="PANTHER" id="PTHR43649">
    <property type="entry name" value="ARABINOSE-BINDING PROTEIN-RELATED"/>
    <property type="match status" value="1"/>
</dbReference>
<evidence type="ECO:0000256" key="1">
    <source>
        <dbReference type="SAM" id="SignalP"/>
    </source>
</evidence>
<reference evidence="2 3" key="1">
    <citation type="submission" date="2019-07" db="EMBL/GenBank/DDBJ databases">
        <title>Whole genome shotgun sequence of Deinococcus cellulosilyticus NBRC 106333.</title>
        <authorList>
            <person name="Hosoyama A."/>
            <person name="Uohara A."/>
            <person name="Ohji S."/>
            <person name="Ichikawa N."/>
        </authorList>
    </citation>
    <scope>NUCLEOTIDE SEQUENCE [LARGE SCALE GENOMIC DNA]</scope>
    <source>
        <strain evidence="2 3">NBRC 106333</strain>
    </source>
</reference>
<gene>
    <name evidence="2" type="ORF">DC3_29460</name>
</gene>
<accession>A0A511N4K1</accession>
<organism evidence="2 3">
    <name type="scientific">Deinococcus cellulosilyticus (strain DSM 18568 / NBRC 106333 / KACC 11606 / 5516J-15)</name>
    <dbReference type="NCBI Taxonomy" id="1223518"/>
    <lineage>
        <taxon>Bacteria</taxon>
        <taxon>Thermotogati</taxon>
        <taxon>Deinococcota</taxon>
        <taxon>Deinococci</taxon>
        <taxon>Deinococcales</taxon>
        <taxon>Deinococcaceae</taxon>
        <taxon>Deinococcus</taxon>
    </lineage>
</organism>
<evidence type="ECO:0000313" key="2">
    <source>
        <dbReference type="EMBL" id="GEM47311.1"/>
    </source>
</evidence>
<keyword evidence="1" id="KW-0732">Signal</keyword>
<name>A0A511N4K1_DEIC1</name>
<comment type="caution">
    <text evidence="2">The sequence shown here is derived from an EMBL/GenBank/DDBJ whole genome shotgun (WGS) entry which is preliminary data.</text>
</comment>
<dbReference type="PANTHER" id="PTHR43649:SF32">
    <property type="entry name" value="SUGAR BINDING SECRETED PROTEIN"/>
    <property type="match status" value="1"/>
</dbReference>
<proteinExistence type="predicted"/>
<dbReference type="SUPFAM" id="SSF53850">
    <property type="entry name" value="Periplasmic binding protein-like II"/>
    <property type="match status" value="1"/>
</dbReference>
<dbReference type="Proteomes" id="UP000321306">
    <property type="component" value="Unassembled WGS sequence"/>
</dbReference>
<evidence type="ECO:0000313" key="3">
    <source>
        <dbReference type="Proteomes" id="UP000321306"/>
    </source>
</evidence>
<keyword evidence="3" id="KW-1185">Reference proteome</keyword>
<dbReference type="Pfam" id="PF13416">
    <property type="entry name" value="SBP_bac_8"/>
    <property type="match status" value="1"/>
</dbReference>
<feature type="signal peptide" evidence="1">
    <location>
        <begin position="1"/>
        <end position="19"/>
    </location>
</feature>
<dbReference type="InterPro" id="IPR006059">
    <property type="entry name" value="SBP"/>
</dbReference>
<protein>
    <submittedName>
        <fullName evidence="2">Sugar ABC transporter substrate-binding protein</fullName>
    </submittedName>
</protein>
<dbReference type="AlphaFoldDB" id="A0A511N4K1"/>
<dbReference type="EMBL" id="BJXB01000012">
    <property type="protein sequence ID" value="GEM47311.1"/>
    <property type="molecule type" value="Genomic_DNA"/>
</dbReference>
<dbReference type="InterPro" id="IPR050490">
    <property type="entry name" value="Bact_solute-bd_prot1"/>
</dbReference>
<dbReference type="OrthoDB" id="55273at2"/>
<feature type="chain" id="PRO_5022035161" evidence="1">
    <location>
        <begin position="20"/>
        <end position="411"/>
    </location>
</feature>
<dbReference type="Gene3D" id="3.40.190.10">
    <property type="entry name" value="Periplasmic binding protein-like II"/>
    <property type="match status" value="1"/>
</dbReference>
<dbReference type="RefSeq" id="WP_146885451.1">
    <property type="nucleotide sequence ID" value="NZ_BJXB01000012.1"/>
</dbReference>
<sequence length="411" mass="44879">MKKALSLIVLLSLGSLSQAATLTVNCYPDVNRSIEAAIPMWKKQHPDVDIRINTLAYPDHHNALTTALATGNGAGDVDCVEIGFVARFGESGGLEDLGKAPYNAKQYQKLVTGYAWAQATNADGGLYVFPVDIAPGTLFYRDDILKKAGVTPAQLSKSWESYIDAGKKIKEKTGAYLLLHANFIALAYIRANIGEGESLFFDAKGQPMLNSPRFVKALQLAKMARDSKLDANLTQFTPDWTDALNKGMLATQPFGAWFEGTMRALIPGTAGKWRAVDLPEKSYATWGGTFLAIPKQSKQKALAWDFIRFYGLNKDVQLNSFKAITALPALKAAQNDALFRKPVDFLGGQVVRPMWVRAANNTRPFDANRYDSVANDALGTAITRVLNSGVDVKTALDEAQALVERRVNRGN</sequence>